<keyword evidence="1" id="KW-0472">Membrane</keyword>
<evidence type="ECO:0000313" key="3">
    <source>
        <dbReference type="Proteomes" id="UP000295293"/>
    </source>
</evidence>
<feature type="transmembrane region" description="Helical" evidence="1">
    <location>
        <begin position="21"/>
        <end position="41"/>
    </location>
</feature>
<organism evidence="2 3">
    <name type="scientific">Tahibacter aquaticus</name>
    <dbReference type="NCBI Taxonomy" id="520092"/>
    <lineage>
        <taxon>Bacteria</taxon>
        <taxon>Pseudomonadati</taxon>
        <taxon>Pseudomonadota</taxon>
        <taxon>Gammaproteobacteria</taxon>
        <taxon>Lysobacterales</taxon>
        <taxon>Rhodanobacteraceae</taxon>
        <taxon>Tahibacter</taxon>
    </lineage>
</organism>
<dbReference type="AlphaFoldDB" id="A0A4R6YM99"/>
<protein>
    <submittedName>
        <fullName evidence="2">Uncharacterized protein</fullName>
    </submittedName>
</protein>
<evidence type="ECO:0000256" key="1">
    <source>
        <dbReference type="SAM" id="Phobius"/>
    </source>
</evidence>
<name>A0A4R6YM99_9GAMM</name>
<keyword evidence="1" id="KW-0812">Transmembrane</keyword>
<feature type="transmembrane region" description="Helical" evidence="1">
    <location>
        <begin position="280"/>
        <end position="298"/>
    </location>
</feature>
<feature type="transmembrane region" description="Helical" evidence="1">
    <location>
        <begin position="85"/>
        <end position="106"/>
    </location>
</feature>
<gene>
    <name evidence="2" type="ORF">DFR29_12039</name>
</gene>
<reference evidence="2 3" key="1">
    <citation type="submission" date="2019-03" db="EMBL/GenBank/DDBJ databases">
        <title>Genomic Encyclopedia of Type Strains, Phase IV (KMG-IV): sequencing the most valuable type-strain genomes for metagenomic binning, comparative biology and taxonomic classification.</title>
        <authorList>
            <person name="Goeker M."/>
        </authorList>
    </citation>
    <scope>NUCLEOTIDE SEQUENCE [LARGE SCALE GENOMIC DNA]</scope>
    <source>
        <strain evidence="2 3">DSM 21667</strain>
    </source>
</reference>
<dbReference type="Proteomes" id="UP000295293">
    <property type="component" value="Unassembled WGS sequence"/>
</dbReference>
<dbReference type="OrthoDB" id="5295665at2"/>
<dbReference type="EMBL" id="SNZH01000020">
    <property type="protein sequence ID" value="TDR38538.1"/>
    <property type="molecule type" value="Genomic_DNA"/>
</dbReference>
<evidence type="ECO:0000313" key="2">
    <source>
        <dbReference type="EMBL" id="TDR38538.1"/>
    </source>
</evidence>
<proteinExistence type="predicted"/>
<feature type="transmembrane region" description="Helical" evidence="1">
    <location>
        <begin position="382"/>
        <end position="401"/>
    </location>
</feature>
<sequence>MARLAIEDAPAPSTPRRFLLAAPYWGMAAGALLLTDAAALLHTRWHPATLAATHAFTLGVMGNLLVGSLLQFLPAAAGVRLRGAACGGLLCLLFNCGILLLTSGLYLLKPLLLTAAAAALALAFSLLAVMTGPGLLTACGQGLLRAGLSAALLAALVTAAGGVLLALALSNWLAAPWSVPVLTDVHAAWGIAGWVLLTLGSVSRVVMPMFLGTAVTPPRLQMAWTAATVLLLVAASILLLAGGSAMPLRLSVAGAALAFASAALQQQLRTAPARNAPLRAWWRSGLLALTAFALVLPWQLRGDLLAGVLGIAVALPLLTVGMQLEIVAFLGWLDLHRRYGHGTRLPSVHRLLPDADKWRVLCGFLAAVPLQLAAVLEPSTGLARAAGLALLIAYTLLWHALGGVRRRSARFVAQKA</sequence>
<feature type="transmembrane region" description="Helical" evidence="1">
    <location>
        <begin position="189"/>
        <end position="211"/>
    </location>
</feature>
<accession>A0A4R6YM99</accession>
<comment type="caution">
    <text evidence="2">The sequence shown here is derived from an EMBL/GenBank/DDBJ whole genome shotgun (WGS) entry which is preliminary data.</text>
</comment>
<keyword evidence="1" id="KW-1133">Transmembrane helix</keyword>
<feature type="transmembrane region" description="Helical" evidence="1">
    <location>
        <begin position="304"/>
        <end position="333"/>
    </location>
</feature>
<feature type="transmembrane region" description="Helical" evidence="1">
    <location>
        <begin position="223"/>
        <end position="242"/>
    </location>
</feature>
<feature type="transmembrane region" description="Helical" evidence="1">
    <location>
        <begin position="112"/>
        <end position="136"/>
    </location>
</feature>
<dbReference type="RefSeq" id="WP_133821354.1">
    <property type="nucleotide sequence ID" value="NZ_SNZH01000020.1"/>
</dbReference>
<feature type="transmembrane region" description="Helical" evidence="1">
    <location>
        <begin position="53"/>
        <end position="73"/>
    </location>
</feature>
<feature type="transmembrane region" description="Helical" evidence="1">
    <location>
        <begin position="148"/>
        <end position="169"/>
    </location>
</feature>
<keyword evidence="3" id="KW-1185">Reference proteome</keyword>